<feature type="transmembrane region" description="Helical" evidence="13">
    <location>
        <begin position="307"/>
        <end position="326"/>
    </location>
</feature>
<dbReference type="NCBIfam" id="NF006927">
    <property type="entry name" value="PRK09412.1"/>
    <property type="match status" value="1"/>
</dbReference>
<evidence type="ECO:0000313" key="15">
    <source>
        <dbReference type="Proteomes" id="UP000214610"/>
    </source>
</evidence>
<evidence type="ECO:0000256" key="3">
    <source>
        <dbReference type="ARBA" id="ARBA00022448"/>
    </source>
</evidence>
<comment type="function">
    <text evidence="12">Responsible for the transport of C4-dicarboxylates.</text>
</comment>
<reference evidence="15" key="1">
    <citation type="submission" date="2017-05" db="EMBL/GenBank/DDBJ databases">
        <title>Improved OligoMM genomes.</title>
        <authorList>
            <person name="Garzetti D."/>
        </authorList>
    </citation>
    <scope>NUCLEOTIDE SEQUENCE [LARGE SCALE GENOMIC DNA]</scope>
    <source>
        <strain evidence="15">YL45</strain>
    </source>
</reference>
<feature type="transmembrane region" description="Helical" evidence="13">
    <location>
        <begin position="428"/>
        <end position="449"/>
    </location>
</feature>
<comment type="catalytic activity">
    <reaction evidence="11">
        <text>fumarate(in) + succinate(out) = fumarate(out) + succinate(in)</text>
        <dbReference type="Rhea" id="RHEA:29323"/>
        <dbReference type="ChEBI" id="CHEBI:29806"/>
        <dbReference type="ChEBI" id="CHEBI:30031"/>
    </reaction>
    <physiologicalReaction direction="right-to-left" evidence="11">
        <dbReference type="Rhea" id="RHEA:29325"/>
    </physiologicalReaction>
</comment>
<feature type="transmembrane region" description="Helical" evidence="13">
    <location>
        <begin position="346"/>
        <end position="363"/>
    </location>
</feature>
<keyword evidence="3 12" id="KW-0813">Transport</keyword>
<keyword evidence="15" id="KW-1185">Reference proteome</keyword>
<feature type="transmembrane region" description="Helical" evidence="13">
    <location>
        <begin position="274"/>
        <end position="295"/>
    </location>
</feature>
<evidence type="ECO:0000256" key="12">
    <source>
        <dbReference type="PIRNR" id="PIRNR004539"/>
    </source>
</evidence>
<keyword evidence="7 13" id="KW-1133">Transmembrane helix</keyword>
<feature type="transmembrane region" description="Helical" evidence="13">
    <location>
        <begin position="143"/>
        <end position="166"/>
    </location>
</feature>
<dbReference type="Proteomes" id="UP000214610">
    <property type="component" value="Unassembled WGS sequence"/>
</dbReference>
<dbReference type="PANTHER" id="PTHR36106:SF3">
    <property type="entry name" value="ANAEROBIC C4-DICARBOXYLATE TRANSPORTER DCUB"/>
    <property type="match status" value="1"/>
</dbReference>
<dbReference type="GO" id="GO:0005886">
    <property type="term" value="C:plasma membrane"/>
    <property type="evidence" value="ECO:0007669"/>
    <property type="project" value="UniProtKB-SubCell"/>
</dbReference>
<dbReference type="GO" id="GO:0015556">
    <property type="term" value="F:C4-dicarboxylate transmembrane transporter activity"/>
    <property type="evidence" value="ECO:0007669"/>
    <property type="project" value="InterPro"/>
</dbReference>
<keyword evidence="5 12" id="KW-0997">Cell inner membrane</keyword>
<keyword evidence="8 12" id="KW-0472">Membrane</keyword>
<dbReference type="NCBIfam" id="TIGR00770">
    <property type="entry name" value="Dcu"/>
    <property type="match status" value="1"/>
</dbReference>
<dbReference type="AlphaFoldDB" id="A0A227KQ19"/>
<accession>A0A227KQ19</accession>
<dbReference type="RefSeq" id="WP_066593853.1">
    <property type="nucleotide sequence ID" value="NZ_CAJTBZ010000005.1"/>
</dbReference>
<keyword evidence="6 13" id="KW-0812">Transmembrane</keyword>
<dbReference type="InterPro" id="IPR004668">
    <property type="entry name" value="Anaer_Dcu_memb_transpt"/>
</dbReference>
<evidence type="ECO:0000256" key="5">
    <source>
        <dbReference type="ARBA" id="ARBA00022519"/>
    </source>
</evidence>
<comment type="catalytic activity">
    <reaction evidence="9">
        <text>L-aspartate(in) + succinate(out) = L-aspartate(out) + succinate(in)</text>
        <dbReference type="Rhea" id="RHEA:29343"/>
        <dbReference type="ChEBI" id="CHEBI:29991"/>
        <dbReference type="ChEBI" id="CHEBI:30031"/>
    </reaction>
    <physiologicalReaction direction="right-to-left" evidence="9">
        <dbReference type="Rhea" id="RHEA:29345"/>
    </physiologicalReaction>
</comment>
<feature type="transmembrane region" description="Helical" evidence="13">
    <location>
        <begin position="58"/>
        <end position="77"/>
    </location>
</feature>
<evidence type="ECO:0000313" key="14">
    <source>
        <dbReference type="EMBL" id="OXE50249.1"/>
    </source>
</evidence>
<evidence type="ECO:0000256" key="2">
    <source>
        <dbReference type="ARBA" id="ARBA00006413"/>
    </source>
</evidence>
<evidence type="ECO:0000256" key="6">
    <source>
        <dbReference type="ARBA" id="ARBA00022692"/>
    </source>
</evidence>
<protein>
    <recommendedName>
        <fullName evidence="12">C4-dicarboxylate transporter</fullName>
    </recommendedName>
</protein>
<sequence length="453" mass="48116">MGAIFWFQVLLLLAFLFFGARKGGMCLGLLGGIGLIIFVFGPKPWLGLPPGKPPVDVILTIIAVVAAGATLQASGGLDCMLQVAEKILRNRPKMVTFLAPLVTFTLTILCGTGHTVYTMLPIIYDVAIKTGIRPERPMAASSIAAQMGVICSPVSVACVSMIALMAGHPMANGTEINLLTLMSLTIPAGLIGLLVMATWSNFRGKDLDKDPEFQALIADPEAKKYVYGETLTLLGKKLPAKQWTAMWIFLAVVAVVAMLGAVAEFRPIVGKKPLSMTLVIQMFMFACGAIIVFATGTAPKSIGATPVFRSGMVAVVCVFGVAWMSDTVFKAHLNDLKEVLVEYVKVYPWAYAFVILLVSKLVNSQAAAVATIVPVALAVGTPAGVVVGCSAACYGYYIIPTYPSDLASIEFDRSGTTKIGKFVINHSFILPGLIGVCTATVAGYCMAYLRGWI</sequence>
<proteinExistence type="inferred from homology"/>
<dbReference type="NCBIfam" id="NF009136">
    <property type="entry name" value="PRK12489.1"/>
    <property type="match status" value="1"/>
</dbReference>
<evidence type="ECO:0000256" key="7">
    <source>
        <dbReference type="ARBA" id="ARBA00022989"/>
    </source>
</evidence>
<comment type="subcellular location">
    <subcellularLocation>
        <location evidence="1 12">Cell inner membrane</location>
        <topology evidence="1 12">Multi-pass membrane protein</topology>
    </subcellularLocation>
</comment>
<feature type="transmembrane region" description="Helical" evidence="13">
    <location>
        <begin position="29"/>
        <end position="46"/>
    </location>
</feature>
<feature type="transmembrane region" description="Helical" evidence="13">
    <location>
        <begin position="375"/>
        <end position="399"/>
    </location>
</feature>
<evidence type="ECO:0000256" key="4">
    <source>
        <dbReference type="ARBA" id="ARBA00022475"/>
    </source>
</evidence>
<dbReference type="PANTHER" id="PTHR36106">
    <property type="entry name" value="ANAEROBIC C4-DICARBOXYLATE TRANSPORTER DCUB"/>
    <property type="match status" value="1"/>
</dbReference>
<dbReference type="PIRSF" id="PIRSF004539">
    <property type="entry name" value="C4-dicrbxl_trns"/>
    <property type="match status" value="1"/>
</dbReference>
<evidence type="ECO:0000256" key="8">
    <source>
        <dbReference type="ARBA" id="ARBA00023136"/>
    </source>
</evidence>
<comment type="similarity">
    <text evidence="2 12">Belongs to the DcuA/DcuB transporter (TC 2.A.13.1) family.</text>
</comment>
<evidence type="ECO:0000256" key="1">
    <source>
        <dbReference type="ARBA" id="ARBA00004429"/>
    </source>
</evidence>
<feature type="transmembrane region" description="Helical" evidence="13">
    <location>
        <begin position="243"/>
        <end position="262"/>
    </location>
</feature>
<gene>
    <name evidence="14" type="ORF">ADH67_04465</name>
</gene>
<dbReference type="EMBL" id="NHMP01000002">
    <property type="protein sequence ID" value="OXE50249.1"/>
    <property type="molecule type" value="Genomic_DNA"/>
</dbReference>
<name>A0A227KQ19_9BURK</name>
<dbReference type="Pfam" id="PF03605">
    <property type="entry name" value="DcuA_DcuB"/>
    <property type="match status" value="1"/>
</dbReference>
<comment type="catalytic activity">
    <reaction evidence="10">
        <text>(S)-malate(in) + succinate(out) = (S)-malate(out) + succinate(in)</text>
        <dbReference type="Rhea" id="RHEA:29327"/>
        <dbReference type="ChEBI" id="CHEBI:15589"/>
        <dbReference type="ChEBI" id="CHEBI:30031"/>
    </reaction>
    <physiologicalReaction direction="right-to-left" evidence="10">
        <dbReference type="Rhea" id="RHEA:29329"/>
    </physiologicalReaction>
</comment>
<evidence type="ECO:0000256" key="13">
    <source>
        <dbReference type="SAM" id="Phobius"/>
    </source>
</evidence>
<comment type="caution">
    <text evidence="14">The sequence shown here is derived from an EMBL/GenBank/DDBJ whole genome shotgun (WGS) entry which is preliminary data.</text>
</comment>
<evidence type="ECO:0000256" key="10">
    <source>
        <dbReference type="ARBA" id="ARBA00034284"/>
    </source>
</evidence>
<dbReference type="GeneID" id="78361907"/>
<keyword evidence="4 12" id="KW-1003">Cell membrane</keyword>
<evidence type="ECO:0000256" key="9">
    <source>
        <dbReference type="ARBA" id="ARBA00034237"/>
    </source>
</evidence>
<evidence type="ECO:0000256" key="11">
    <source>
        <dbReference type="ARBA" id="ARBA00034287"/>
    </source>
</evidence>
<feature type="transmembrane region" description="Helical" evidence="13">
    <location>
        <begin position="97"/>
        <end position="123"/>
    </location>
</feature>
<organism evidence="14 15">
    <name type="scientific">Turicimonas muris</name>
    <dbReference type="NCBI Taxonomy" id="1796652"/>
    <lineage>
        <taxon>Bacteria</taxon>
        <taxon>Pseudomonadati</taxon>
        <taxon>Pseudomonadota</taxon>
        <taxon>Betaproteobacteria</taxon>
        <taxon>Burkholderiales</taxon>
        <taxon>Sutterellaceae</taxon>
        <taxon>Turicimonas</taxon>
    </lineage>
</organism>
<feature type="transmembrane region" description="Helical" evidence="13">
    <location>
        <begin position="178"/>
        <end position="199"/>
    </location>
</feature>